<keyword evidence="3" id="KW-1185">Reference proteome</keyword>
<dbReference type="AlphaFoldDB" id="A0AAP3XT21"/>
<dbReference type="EMBL" id="JARGEQ010000126">
    <property type="protein sequence ID" value="MDF1587353.1"/>
    <property type="molecule type" value="Genomic_DNA"/>
</dbReference>
<proteinExistence type="predicted"/>
<evidence type="ECO:0000313" key="2">
    <source>
        <dbReference type="EMBL" id="MDF1587353.1"/>
    </source>
</evidence>
<dbReference type="Proteomes" id="UP001301140">
    <property type="component" value="Unassembled WGS sequence"/>
</dbReference>
<evidence type="ECO:0000313" key="3">
    <source>
        <dbReference type="Proteomes" id="UP001301140"/>
    </source>
</evidence>
<sequence length="58" mass="6190">MPVVIVLLLALMVGMFGFSDTLEALLGGAAIVALFVLLLLALAGAGGALLWRRFKRRY</sequence>
<evidence type="ECO:0000256" key="1">
    <source>
        <dbReference type="SAM" id="Phobius"/>
    </source>
</evidence>
<protein>
    <submittedName>
        <fullName evidence="2">Uncharacterized protein</fullName>
    </submittedName>
</protein>
<organism evidence="2 3">
    <name type="scientific">Marinimicrococcus flavescens</name>
    <dbReference type="NCBI Taxonomy" id="3031815"/>
    <lineage>
        <taxon>Bacteria</taxon>
        <taxon>Pseudomonadati</taxon>
        <taxon>Pseudomonadota</taxon>
        <taxon>Alphaproteobacteria</taxon>
        <taxon>Geminicoccales</taxon>
        <taxon>Geminicoccaceae</taxon>
        <taxon>Marinimicrococcus</taxon>
    </lineage>
</organism>
<name>A0AAP3XT21_9PROT</name>
<keyword evidence="1" id="KW-0472">Membrane</keyword>
<feature type="transmembrane region" description="Helical" evidence="1">
    <location>
        <begin position="29"/>
        <end position="51"/>
    </location>
</feature>
<dbReference type="RefSeq" id="WP_327789771.1">
    <property type="nucleotide sequence ID" value="NZ_JARGEQ010000126.1"/>
</dbReference>
<reference evidence="2 3" key="1">
    <citation type="submission" date="2023-03" db="EMBL/GenBank/DDBJ databases">
        <title>YIM 152171 draft genome.</title>
        <authorList>
            <person name="Yang Z."/>
        </authorList>
    </citation>
    <scope>NUCLEOTIDE SEQUENCE [LARGE SCALE GENOMIC DNA]</scope>
    <source>
        <strain evidence="2 3">YIM 152171</strain>
    </source>
</reference>
<keyword evidence="1" id="KW-0812">Transmembrane</keyword>
<keyword evidence="1" id="KW-1133">Transmembrane helix</keyword>
<comment type="caution">
    <text evidence="2">The sequence shown here is derived from an EMBL/GenBank/DDBJ whole genome shotgun (WGS) entry which is preliminary data.</text>
</comment>
<accession>A0AAP3XT21</accession>
<gene>
    <name evidence="2" type="ORF">PZ740_13280</name>
</gene>